<comment type="similarity">
    <text evidence="1">Belongs to the YciI family.</text>
</comment>
<dbReference type="OrthoDB" id="460439at2"/>
<organism evidence="3 4">
    <name type="scientific">Microlunatus soli</name>
    <dbReference type="NCBI Taxonomy" id="630515"/>
    <lineage>
        <taxon>Bacteria</taxon>
        <taxon>Bacillati</taxon>
        <taxon>Actinomycetota</taxon>
        <taxon>Actinomycetes</taxon>
        <taxon>Propionibacteriales</taxon>
        <taxon>Propionibacteriaceae</taxon>
        <taxon>Microlunatus</taxon>
    </lineage>
</organism>
<accession>A0A1H1N0M9</accession>
<dbReference type="PANTHER" id="PTHR33606:SF3">
    <property type="entry name" value="PROTEIN YCII"/>
    <property type="match status" value="1"/>
</dbReference>
<evidence type="ECO:0000313" key="4">
    <source>
        <dbReference type="Proteomes" id="UP000199103"/>
    </source>
</evidence>
<protein>
    <recommendedName>
        <fullName evidence="2">YCII-related domain-containing protein</fullName>
    </recommendedName>
</protein>
<dbReference type="InterPro" id="IPR011008">
    <property type="entry name" value="Dimeric_a/b-barrel"/>
</dbReference>
<proteinExistence type="inferred from homology"/>
<dbReference type="InterPro" id="IPR005545">
    <property type="entry name" value="YCII"/>
</dbReference>
<dbReference type="Pfam" id="PF03795">
    <property type="entry name" value="YCII"/>
    <property type="match status" value="1"/>
</dbReference>
<evidence type="ECO:0000259" key="2">
    <source>
        <dbReference type="Pfam" id="PF03795"/>
    </source>
</evidence>
<dbReference type="SUPFAM" id="SSF54909">
    <property type="entry name" value="Dimeric alpha+beta barrel"/>
    <property type="match status" value="1"/>
</dbReference>
<evidence type="ECO:0000256" key="1">
    <source>
        <dbReference type="ARBA" id="ARBA00007689"/>
    </source>
</evidence>
<dbReference type="RefSeq" id="WP_091518871.1">
    <property type="nucleotide sequence ID" value="NZ_LT629772.1"/>
</dbReference>
<dbReference type="EMBL" id="LT629772">
    <property type="protein sequence ID" value="SDR92701.1"/>
    <property type="molecule type" value="Genomic_DNA"/>
</dbReference>
<sequence length="182" mass="20222">MEFLTHHRDRADAGELRARLVERHWSFMDRYERQLIARGPTLDRLTGQATGSVHLVELPSPRAARNFALDDPNYQAGVSRDVLVRRWQNLLGRTMWEFPGGEDGPHRYFVLGLAPAGDLDVSLPADTSELIAYGPLLSDDGGTRLGVAALVRAADPTSARQLFGDQAYATVEVHDWEFGGRP</sequence>
<feature type="domain" description="YCII-related" evidence="2">
    <location>
        <begin position="1"/>
        <end position="88"/>
    </location>
</feature>
<dbReference type="STRING" id="630515.SAMN04489812_0335"/>
<dbReference type="Gene3D" id="3.30.70.1060">
    <property type="entry name" value="Dimeric alpha+beta barrel"/>
    <property type="match status" value="1"/>
</dbReference>
<gene>
    <name evidence="3" type="ORF">SAMN04489812_0335</name>
</gene>
<evidence type="ECO:0000313" key="3">
    <source>
        <dbReference type="EMBL" id="SDR92701.1"/>
    </source>
</evidence>
<dbReference type="AlphaFoldDB" id="A0A1H1N0M9"/>
<name>A0A1H1N0M9_9ACTN</name>
<dbReference type="InterPro" id="IPR051807">
    <property type="entry name" value="Sec-metab_biosynth-assoc"/>
</dbReference>
<keyword evidence="4" id="KW-1185">Reference proteome</keyword>
<dbReference type="PANTHER" id="PTHR33606">
    <property type="entry name" value="PROTEIN YCII"/>
    <property type="match status" value="1"/>
</dbReference>
<reference evidence="3 4" key="1">
    <citation type="submission" date="2016-10" db="EMBL/GenBank/DDBJ databases">
        <authorList>
            <person name="de Groot N.N."/>
        </authorList>
    </citation>
    <scope>NUCLEOTIDE SEQUENCE [LARGE SCALE GENOMIC DNA]</scope>
    <source>
        <strain evidence="3 4">DSM 21800</strain>
    </source>
</reference>
<dbReference type="Proteomes" id="UP000199103">
    <property type="component" value="Chromosome I"/>
</dbReference>